<gene>
    <name evidence="1" type="ORF">S01H4_29701</name>
</gene>
<accession>X1AI72</accession>
<organism evidence="1">
    <name type="scientific">marine sediment metagenome</name>
    <dbReference type="NCBI Taxonomy" id="412755"/>
    <lineage>
        <taxon>unclassified sequences</taxon>
        <taxon>metagenomes</taxon>
        <taxon>ecological metagenomes</taxon>
    </lineage>
</organism>
<reference evidence="1" key="1">
    <citation type="journal article" date="2014" name="Front. Microbiol.">
        <title>High frequency of phylogenetically diverse reductive dehalogenase-homologous genes in deep subseafloor sedimentary metagenomes.</title>
        <authorList>
            <person name="Kawai M."/>
            <person name="Futagami T."/>
            <person name="Toyoda A."/>
            <person name="Takaki Y."/>
            <person name="Nishi S."/>
            <person name="Hori S."/>
            <person name="Arai W."/>
            <person name="Tsubouchi T."/>
            <person name="Morono Y."/>
            <person name="Uchiyama I."/>
            <person name="Ito T."/>
            <person name="Fujiyama A."/>
            <person name="Inagaki F."/>
            <person name="Takami H."/>
        </authorList>
    </citation>
    <scope>NUCLEOTIDE SEQUENCE</scope>
    <source>
        <strain evidence="1">Expedition CK06-06</strain>
    </source>
</reference>
<name>X1AI72_9ZZZZ</name>
<evidence type="ECO:0000313" key="1">
    <source>
        <dbReference type="EMBL" id="GAG82325.1"/>
    </source>
</evidence>
<proteinExistence type="predicted"/>
<comment type="caution">
    <text evidence="1">The sequence shown here is derived from an EMBL/GenBank/DDBJ whole genome shotgun (WGS) entry which is preliminary data.</text>
</comment>
<protein>
    <submittedName>
        <fullName evidence="1">Uncharacterized protein</fullName>
    </submittedName>
</protein>
<dbReference type="AlphaFoldDB" id="X1AI72"/>
<dbReference type="InterPro" id="IPR046053">
    <property type="entry name" value="DUF6011"/>
</dbReference>
<dbReference type="EMBL" id="BART01015271">
    <property type="protein sequence ID" value="GAG82325.1"/>
    <property type="molecule type" value="Genomic_DNA"/>
</dbReference>
<dbReference type="Pfam" id="PF19474">
    <property type="entry name" value="DUF6011"/>
    <property type="match status" value="1"/>
</dbReference>
<sequence>MNKCKRCGRELRSEESIKRGFGKRCYRIVQLNQKSQETITSDITELLNRIRKLELDNNFIKTQLKHKRFTTTKHSDEDLDWNIKPEVKEKIDTYKIEFNVIVKELRVYFNSNQSILKKDFRYSDEELGIKPMNVREEPEELPPIVENLELIH</sequence>